<accession>D7FGZ6</accession>
<feature type="compositionally biased region" description="Basic and acidic residues" evidence="1">
    <location>
        <begin position="404"/>
        <end position="413"/>
    </location>
</feature>
<evidence type="ECO:0000313" key="2">
    <source>
        <dbReference type="EMBL" id="CBJ28374.1"/>
    </source>
</evidence>
<name>D7FGZ6_ECTSI</name>
<organism evidence="2 3">
    <name type="scientific">Ectocarpus siliculosus</name>
    <name type="common">Brown alga</name>
    <name type="synonym">Conferva siliculosa</name>
    <dbReference type="NCBI Taxonomy" id="2880"/>
    <lineage>
        <taxon>Eukaryota</taxon>
        <taxon>Sar</taxon>
        <taxon>Stramenopiles</taxon>
        <taxon>Ochrophyta</taxon>
        <taxon>PX clade</taxon>
        <taxon>Phaeophyceae</taxon>
        <taxon>Ectocarpales</taxon>
        <taxon>Ectocarpaceae</taxon>
        <taxon>Ectocarpus</taxon>
    </lineage>
</organism>
<feature type="compositionally biased region" description="Polar residues" evidence="1">
    <location>
        <begin position="797"/>
        <end position="806"/>
    </location>
</feature>
<evidence type="ECO:0000313" key="3">
    <source>
        <dbReference type="Proteomes" id="UP000002630"/>
    </source>
</evidence>
<feature type="compositionally biased region" description="Basic and acidic residues" evidence="1">
    <location>
        <begin position="148"/>
        <end position="159"/>
    </location>
</feature>
<feature type="region of interest" description="Disordered" evidence="1">
    <location>
        <begin position="630"/>
        <end position="671"/>
    </location>
</feature>
<feature type="compositionally biased region" description="Low complexity" evidence="1">
    <location>
        <begin position="832"/>
        <end position="841"/>
    </location>
</feature>
<feature type="compositionally biased region" description="Polar residues" evidence="1">
    <location>
        <begin position="581"/>
        <end position="597"/>
    </location>
</feature>
<feature type="region of interest" description="Disordered" evidence="1">
    <location>
        <begin position="109"/>
        <end position="534"/>
    </location>
</feature>
<feature type="compositionally biased region" description="Basic and acidic residues" evidence="1">
    <location>
        <begin position="648"/>
        <end position="657"/>
    </location>
</feature>
<dbReference type="Proteomes" id="UP000002630">
    <property type="component" value="Linkage Group LG27"/>
</dbReference>
<dbReference type="EMBL" id="FN649752">
    <property type="protein sequence ID" value="CBJ28374.1"/>
    <property type="molecule type" value="Genomic_DNA"/>
</dbReference>
<proteinExistence type="predicted"/>
<feature type="compositionally biased region" description="Low complexity" evidence="1">
    <location>
        <begin position="124"/>
        <end position="137"/>
    </location>
</feature>
<feature type="compositionally biased region" description="Basic residues" evidence="1">
    <location>
        <begin position="301"/>
        <end position="314"/>
    </location>
</feature>
<feature type="compositionally biased region" description="Pro residues" evidence="1">
    <location>
        <begin position="993"/>
        <end position="1007"/>
    </location>
</feature>
<feature type="compositionally biased region" description="Basic and acidic residues" evidence="1">
    <location>
        <begin position="67"/>
        <end position="77"/>
    </location>
</feature>
<feature type="compositionally biased region" description="Low complexity" evidence="1">
    <location>
        <begin position="807"/>
        <end position="816"/>
    </location>
</feature>
<evidence type="ECO:0000256" key="1">
    <source>
        <dbReference type="SAM" id="MobiDB-lite"/>
    </source>
</evidence>
<protein>
    <submittedName>
        <fullName evidence="2">Uncharacterized protein</fullName>
    </submittedName>
</protein>
<feature type="region of interest" description="Disordered" evidence="1">
    <location>
        <begin position="797"/>
        <end position="816"/>
    </location>
</feature>
<dbReference type="EMBL" id="FN647726">
    <property type="protein sequence ID" value="CBJ28374.1"/>
    <property type="molecule type" value="Genomic_DNA"/>
</dbReference>
<feature type="region of interest" description="Disordered" evidence="1">
    <location>
        <begin position="981"/>
        <end position="1010"/>
    </location>
</feature>
<keyword evidence="3" id="KW-1185">Reference proteome</keyword>
<dbReference type="InParanoid" id="D7FGZ6"/>
<reference evidence="2 3" key="1">
    <citation type="journal article" date="2010" name="Nature">
        <title>The Ectocarpus genome and the independent evolution of multicellularity in brown algae.</title>
        <authorList>
            <person name="Cock J.M."/>
            <person name="Sterck L."/>
            <person name="Rouze P."/>
            <person name="Scornet D."/>
            <person name="Allen A.E."/>
            <person name="Amoutzias G."/>
            <person name="Anthouard V."/>
            <person name="Artiguenave F."/>
            <person name="Aury J.M."/>
            <person name="Badger J.H."/>
            <person name="Beszteri B."/>
            <person name="Billiau K."/>
            <person name="Bonnet E."/>
            <person name="Bothwell J.H."/>
            <person name="Bowler C."/>
            <person name="Boyen C."/>
            <person name="Brownlee C."/>
            <person name="Carrano C.J."/>
            <person name="Charrier B."/>
            <person name="Cho G.Y."/>
            <person name="Coelho S.M."/>
            <person name="Collen J."/>
            <person name="Corre E."/>
            <person name="Da Silva C."/>
            <person name="Delage L."/>
            <person name="Delaroque N."/>
            <person name="Dittami S.M."/>
            <person name="Doulbeau S."/>
            <person name="Elias M."/>
            <person name="Farnham G."/>
            <person name="Gachon C.M."/>
            <person name="Gschloessl B."/>
            <person name="Heesch S."/>
            <person name="Jabbari K."/>
            <person name="Jubin C."/>
            <person name="Kawai H."/>
            <person name="Kimura K."/>
            <person name="Kloareg B."/>
            <person name="Kupper F.C."/>
            <person name="Lang D."/>
            <person name="Le Bail A."/>
            <person name="Leblanc C."/>
            <person name="Lerouge P."/>
            <person name="Lohr M."/>
            <person name="Lopez P.J."/>
            <person name="Martens C."/>
            <person name="Maumus F."/>
            <person name="Michel G."/>
            <person name="Miranda-Saavedra D."/>
            <person name="Morales J."/>
            <person name="Moreau H."/>
            <person name="Motomura T."/>
            <person name="Nagasato C."/>
            <person name="Napoli C.A."/>
            <person name="Nelson D.R."/>
            <person name="Nyvall-Collen P."/>
            <person name="Peters A.F."/>
            <person name="Pommier C."/>
            <person name="Potin P."/>
            <person name="Poulain J."/>
            <person name="Quesneville H."/>
            <person name="Read B."/>
            <person name="Rensing S.A."/>
            <person name="Ritter A."/>
            <person name="Rousvoal S."/>
            <person name="Samanta M."/>
            <person name="Samson G."/>
            <person name="Schroeder D.C."/>
            <person name="Segurens B."/>
            <person name="Strittmatter M."/>
            <person name="Tonon T."/>
            <person name="Tregear J.W."/>
            <person name="Valentin K."/>
            <person name="von Dassow P."/>
            <person name="Yamagishi T."/>
            <person name="Van de Peer Y."/>
            <person name="Wincker P."/>
        </authorList>
    </citation>
    <scope>NUCLEOTIDE SEQUENCE [LARGE SCALE GENOMIC DNA]</scope>
    <source>
        <strain evidence="3">Ec32 / CCAP1310/4</strain>
    </source>
</reference>
<feature type="region of interest" description="Disordered" evidence="1">
    <location>
        <begin position="832"/>
        <end position="865"/>
    </location>
</feature>
<gene>
    <name evidence="2" type="ORF">Esi_0104_0013</name>
</gene>
<sequence length="1318" mass="134725">MACTRRGDARNKARWWCPSGTKCSASNLELHRHPFGNDLKKCHDFVLETGIQLCLVHVSREEADNETRRALNARAKEPPPPAAMARGGVGAGASKVAAASTGTTAASTDVAATAHRGESVGNVAATTGRLGAEAGEGAAKDDSDEDSDGRGKDCIDGARDGTVGPGQDGKLGSAASPAGNTRDERSFASKTVGVKCSHSTSKPAASHPGEAAGPSVTAARRAKIGGKLISGATPASRTSDGEKSSARKTVGVKRSHVSKPAASQPGEATRPTLTAARRAKIGGKLISGATPASRTSDGKKSSARKTVGVKRSHVSKPAASQPGEAARPTVVAAKPEQEDKVGDAPPRVGGTSRLKPASVARRNTGTVVAKVRSPKSPLRVTKSSSSTRTKGNDIKISSAMSRSSADRKGEDLKTSPAMRRARRPTAEDGPSHSSGRPSSRKTVGVKRSHSTVSKPAASQPGEAAGPPVTAARGAKKGGKLVSAATTAKRVAEDCPSELTAKARKDLLPPSASVPRPSGASTAPTKAPARAIRSYPPAKLSPVQWERTAQAPRPIIGRSYGSAFVPWRPRAREADFQPQLVRTGTSQPTPTVTRSSQDALPPKRKYVSNEIRPETFRVGRDVQPTMRSRWAYNSMPGRSPSRHSSRLRFGGERSRQRVLEPAASQGGASANPWLQRRPVVAAEEQDDRFSSAISLRSVTGSCRLLPVARRAINSSITRSCRLAQRAINSSITHSYRLLPVARRLVAGSVTSSRVRLTPMARRATSMANELVRAAGRSVRNAMAPTPRDQEPAKSFFNRTLSVPHPSNASAAAGARRDVAPATASADAASAAAVAQSSPVASPGLGRPQTNRRVDNGGRLRGGDRAEGRPCVAHRSILHYEDELLQICDMCGRCRTRLRHHSGSYQCHACPADLCGLCGQPGTRHYLHADRIRPGHPFYIPPRSLWVRKTSPTAAPSTLPAVAPPTAPTGRAVGFGSASVAAPPSGPLVRRSPPAAVPSTPPAVGPPTAPTGRVVRFGSASVAAPPSPDPSPMDVDDLTPAATPAHATGFIFGGISAIGTGVATVSMAPTPMVVASPTSAAARRPPSSFIFTGNQPGAHFTFVGGAASATRAAATTTTSMTAVLPTRVSAINAPPLSAGASASVATVSTAPTPRVVASPSFVAPQPRPASSTFTGNGAQFTFGGGAASATKAAATTTTTTTGPFPGPTLTAGRVAPHGPGGCSASSAVPVPSFIFGTGGVNGGIGAVTAPPAPAGASAFVAPASLAGGVGSAQGTGAVPLPPVGLTTTQAGGVPGVLNHPPVPSRALLLAGRLYSANEAL</sequence>
<feature type="region of interest" description="Disordered" evidence="1">
    <location>
        <begin position="67"/>
        <end position="89"/>
    </location>
</feature>
<dbReference type="OrthoDB" id="10652486at2759"/>
<dbReference type="OMA" id="CHACPAD"/>
<feature type="compositionally biased region" description="Basic and acidic residues" evidence="1">
    <location>
        <begin position="850"/>
        <end position="865"/>
    </location>
</feature>
<feature type="region of interest" description="Disordered" evidence="1">
    <location>
        <begin position="581"/>
        <end position="601"/>
    </location>
</feature>